<feature type="transmembrane region" description="Helical" evidence="1">
    <location>
        <begin position="51"/>
        <end position="75"/>
    </location>
</feature>
<sequence>MAVSTKGTERTLGQLVADASNDLSSIVKGEVALAKMEIKADVAKGGKGGGLLAGAGLLGLFAFAFFLTGAAWGIHAGGLPIWAGFLIVGGALLLITIILALIGISALKKIKGKPEKTIENAQKTISAVKPPKAG</sequence>
<keyword evidence="3" id="KW-1185">Reference proteome</keyword>
<reference evidence="2 3" key="1">
    <citation type="submission" date="2019-05" db="EMBL/GenBank/DDBJ databases">
        <authorList>
            <person name="Lee S.D."/>
        </authorList>
    </citation>
    <scope>NUCLEOTIDE SEQUENCE [LARGE SCALE GENOMIC DNA]</scope>
    <source>
        <strain evidence="2 3">C5-26</strain>
    </source>
</reference>
<keyword evidence="1" id="KW-0812">Transmembrane</keyword>
<accession>A0A563DW29</accession>
<reference evidence="2 3" key="2">
    <citation type="submission" date="2019-08" db="EMBL/GenBank/DDBJ databases">
        <title>Jejuicoccus antrihumi gen. nov., sp. nov., a new member of the family Dermacoccaceae isolated from a cave.</title>
        <authorList>
            <person name="Schumann P."/>
            <person name="Kim I.S."/>
        </authorList>
    </citation>
    <scope>NUCLEOTIDE SEQUENCE [LARGE SCALE GENOMIC DNA]</scope>
    <source>
        <strain evidence="2 3">C5-26</strain>
    </source>
</reference>
<dbReference type="Pfam" id="PF07332">
    <property type="entry name" value="Phage_holin_3_6"/>
    <property type="match status" value="1"/>
</dbReference>
<dbReference type="EMBL" id="VCQV01000029">
    <property type="protein sequence ID" value="TWP34319.1"/>
    <property type="molecule type" value="Genomic_DNA"/>
</dbReference>
<feature type="transmembrane region" description="Helical" evidence="1">
    <location>
        <begin position="81"/>
        <end position="107"/>
    </location>
</feature>
<keyword evidence="1" id="KW-0472">Membrane</keyword>
<protein>
    <submittedName>
        <fullName evidence="2">Phage holin family protein</fullName>
    </submittedName>
</protein>
<dbReference type="AlphaFoldDB" id="A0A563DW29"/>
<organism evidence="2 3">
    <name type="scientific">Leekyejoonella antrihumi</name>
    <dbReference type="NCBI Taxonomy" id="1660198"/>
    <lineage>
        <taxon>Bacteria</taxon>
        <taxon>Bacillati</taxon>
        <taxon>Actinomycetota</taxon>
        <taxon>Actinomycetes</taxon>
        <taxon>Micrococcales</taxon>
        <taxon>Dermacoccaceae</taxon>
        <taxon>Leekyejoonella</taxon>
    </lineage>
</organism>
<name>A0A563DW29_9MICO</name>
<comment type="caution">
    <text evidence="2">The sequence shown here is derived from an EMBL/GenBank/DDBJ whole genome shotgun (WGS) entry which is preliminary data.</text>
</comment>
<dbReference type="OrthoDB" id="3828498at2"/>
<dbReference type="Proteomes" id="UP000320244">
    <property type="component" value="Unassembled WGS sequence"/>
</dbReference>
<gene>
    <name evidence="2" type="ORF">FGL98_17970</name>
</gene>
<keyword evidence="1" id="KW-1133">Transmembrane helix</keyword>
<dbReference type="InterPro" id="IPR009937">
    <property type="entry name" value="Phage_holin_3_6"/>
</dbReference>
<proteinExistence type="predicted"/>
<dbReference type="RefSeq" id="WP_146319013.1">
    <property type="nucleotide sequence ID" value="NZ_VCQV01000029.1"/>
</dbReference>
<evidence type="ECO:0000313" key="2">
    <source>
        <dbReference type="EMBL" id="TWP34319.1"/>
    </source>
</evidence>
<evidence type="ECO:0000313" key="3">
    <source>
        <dbReference type="Proteomes" id="UP000320244"/>
    </source>
</evidence>
<evidence type="ECO:0000256" key="1">
    <source>
        <dbReference type="SAM" id="Phobius"/>
    </source>
</evidence>